<evidence type="ECO:0000256" key="1">
    <source>
        <dbReference type="SAM" id="SignalP"/>
    </source>
</evidence>
<dbReference type="EMBL" id="HBHT01020002">
    <property type="protein sequence ID" value="CAD9968868.1"/>
    <property type="molecule type" value="Transcribed_RNA"/>
</dbReference>
<proteinExistence type="predicted"/>
<reference evidence="2" key="1">
    <citation type="submission" date="2021-01" db="EMBL/GenBank/DDBJ databases">
        <authorList>
            <person name="Corre E."/>
            <person name="Pelletier E."/>
            <person name="Niang G."/>
            <person name="Scheremetjew M."/>
            <person name="Finn R."/>
            <person name="Kale V."/>
            <person name="Holt S."/>
            <person name="Cochrane G."/>
            <person name="Meng A."/>
            <person name="Brown T."/>
            <person name="Cohen L."/>
        </authorList>
    </citation>
    <scope>NUCLEOTIDE SEQUENCE</scope>
    <source>
        <strain evidence="2">CCMP125</strain>
    </source>
</reference>
<protein>
    <submittedName>
        <fullName evidence="2">Uncharacterized protein</fullName>
    </submittedName>
</protein>
<dbReference type="AlphaFoldDB" id="A0A7S2YD28"/>
<feature type="signal peptide" evidence="1">
    <location>
        <begin position="1"/>
        <end position="17"/>
    </location>
</feature>
<keyword evidence="1" id="KW-0732">Signal</keyword>
<gene>
    <name evidence="2" type="ORF">APAL1065_LOCUS13407</name>
</gene>
<feature type="chain" id="PRO_5030734632" evidence="1">
    <location>
        <begin position="18"/>
        <end position="161"/>
    </location>
</feature>
<accession>A0A7S2YD28</accession>
<name>A0A7S2YD28_9STRA</name>
<sequence length="161" mass="17817">MKISAFAILSIMGTAAAATDKAVINIKCQDMDWEMLTFAEQNYAADAVERAFNHVSGTDHEMNRVQWVPASSANLLGLGHFDGQIVRPEGAVKDDNCWLCLDDDDSFKTMRGSSNSNMEAAFLERWAQELERNIQEGPYSSLSHAFDCDIAMVAELIPLSH</sequence>
<evidence type="ECO:0000313" key="2">
    <source>
        <dbReference type="EMBL" id="CAD9968868.1"/>
    </source>
</evidence>
<organism evidence="2">
    <name type="scientific">Entomoneis paludosa</name>
    <dbReference type="NCBI Taxonomy" id="265537"/>
    <lineage>
        <taxon>Eukaryota</taxon>
        <taxon>Sar</taxon>
        <taxon>Stramenopiles</taxon>
        <taxon>Ochrophyta</taxon>
        <taxon>Bacillariophyta</taxon>
        <taxon>Bacillariophyceae</taxon>
        <taxon>Bacillariophycidae</taxon>
        <taxon>Entomoneidaceae</taxon>
        <taxon>Entomoneis</taxon>
    </lineage>
</organism>